<proteinExistence type="predicted"/>
<keyword evidence="1" id="KW-1133">Transmembrane helix</keyword>
<dbReference type="Gene3D" id="1.20.1440.100">
    <property type="entry name" value="SG protein - dephosphorylation function"/>
    <property type="match status" value="1"/>
</dbReference>
<evidence type="ECO:0000313" key="3">
    <source>
        <dbReference type="Proteomes" id="UP000439123"/>
    </source>
</evidence>
<protein>
    <recommendedName>
        <fullName evidence="4">Haloacid dehalogenase-like hydrolase</fullName>
    </recommendedName>
</protein>
<sequence>MLMRPASDTMIHSAKERDPDGRAPRWILADFDDTLAPGDSHAGLLRYILRRRIWPLLLLPVIALGGLVYLLPSQLLPSQRRRGISLIWWAITLGLSPLDWRKLVRAYCRTRSGLYRQARELLQSEGARCWVISASPCALVRAQLYQQLPGQLPHRIIGSQMHYRFGGLMPRFYCHGQHKLLPEICALDAELALSDSLHDLPLLGLGKEAWLINPTPVRLQKARACLPHLMVKNWQL</sequence>
<keyword evidence="1" id="KW-0812">Transmembrane</keyword>
<evidence type="ECO:0008006" key="4">
    <source>
        <dbReference type="Google" id="ProtNLM"/>
    </source>
</evidence>
<organism evidence="2 3">
    <name type="scientific">Aeromonas veronii</name>
    <dbReference type="NCBI Taxonomy" id="654"/>
    <lineage>
        <taxon>Bacteria</taxon>
        <taxon>Pseudomonadati</taxon>
        <taxon>Pseudomonadota</taxon>
        <taxon>Gammaproteobacteria</taxon>
        <taxon>Aeromonadales</taxon>
        <taxon>Aeromonadaceae</taxon>
        <taxon>Aeromonas</taxon>
    </lineage>
</organism>
<reference evidence="2 3" key="1">
    <citation type="submission" date="2019-10" db="EMBL/GenBank/DDBJ databases">
        <authorList>
            <person name="Karimi E."/>
        </authorList>
    </citation>
    <scope>NUCLEOTIDE SEQUENCE [LARGE SCALE GENOMIC DNA]</scope>
    <source>
        <strain evidence="2">Aeromonas sp. 8C</strain>
    </source>
</reference>
<dbReference type="AlphaFoldDB" id="A0A653L0U4"/>
<dbReference type="EMBL" id="CABWLC010000012">
    <property type="protein sequence ID" value="VXA85016.1"/>
    <property type="molecule type" value="Genomic_DNA"/>
</dbReference>
<accession>A0A653L0U4</accession>
<gene>
    <name evidence="2" type="ORF">AERO8C_20166</name>
</gene>
<dbReference type="InterPro" id="IPR036412">
    <property type="entry name" value="HAD-like_sf"/>
</dbReference>
<evidence type="ECO:0000256" key="1">
    <source>
        <dbReference type="SAM" id="Phobius"/>
    </source>
</evidence>
<dbReference type="InterPro" id="IPR023214">
    <property type="entry name" value="HAD_sf"/>
</dbReference>
<dbReference type="Gene3D" id="3.40.50.1000">
    <property type="entry name" value="HAD superfamily/HAD-like"/>
    <property type="match status" value="1"/>
</dbReference>
<dbReference type="Pfam" id="PF12710">
    <property type="entry name" value="HAD"/>
    <property type="match status" value="1"/>
</dbReference>
<keyword evidence="1" id="KW-0472">Membrane</keyword>
<dbReference type="Proteomes" id="UP000439123">
    <property type="component" value="Unassembled WGS sequence"/>
</dbReference>
<feature type="transmembrane region" description="Helical" evidence="1">
    <location>
        <begin position="53"/>
        <end position="71"/>
    </location>
</feature>
<name>A0A653L0U4_AERVE</name>
<evidence type="ECO:0000313" key="2">
    <source>
        <dbReference type="EMBL" id="VXA85016.1"/>
    </source>
</evidence>
<dbReference type="SUPFAM" id="SSF56784">
    <property type="entry name" value="HAD-like"/>
    <property type="match status" value="1"/>
</dbReference>